<sequence>MKNLKQIIAVTLTVTAVAATAIVSASALDTQKYDLNDDGRFDVQDVTYLQIKIAGDGELTDNQKKIADYNNDGKIDVQDVTSAQMLISGGETPTQPATQPTTVQPTSQPQPTTQPSGSASYNKEFADKVIELVNAARAKEGLSPLTKDTTLTSLSNIRSKETATLFSHQRPDGTSWSMILKQNNVSYTSAAENIAAGQNTPEAVVKEWMNSPSHRANIMNSKYNKIGVSCYVDQNAPYRYYWEQLFIKG</sequence>
<accession>A0ABR7HLJ0</accession>
<feature type="compositionally biased region" description="Low complexity" evidence="1">
    <location>
        <begin position="92"/>
        <end position="115"/>
    </location>
</feature>
<dbReference type="InterPro" id="IPR014044">
    <property type="entry name" value="CAP_dom"/>
</dbReference>
<proteinExistence type="predicted"/>
<dbReference type="RefSeq" id="WP_186935520.1">
    <property type="nucleotide sequence ID" value="NZ_JACOPS010000003.1"/>
</dbReference>
<evidence type="ECO:0000256" key="1">
    <source>
        <dbReference type="SAM" id="MobiDB-lite"/>
    </source>
</evidence>
<dbReference type="Pfam" id="PF00404">
    <property type="entry name" value="Dockerin_1"/>
    <property type="match status" value="1"/>
</dbReference>
<feature type="chain" id="PRO_5045086918" description="SCP domain-containing protein" evidence="2">
    <location>
        <begin position="28"/>
        <end position="249"/>
    </location>
</feature>
<reference evidence="4 5" key="1">
    <citation type="submission" date="2020-08" db="EMBL/GenBank/DDBJ databases">
        <title>Genome public.</title>
        <authorList>
            <person name="Liu C."/>
            <person name="Sun Q."/>
        </authorList>
    </citation>
    <scope>NUCLEOTIDE SEQUENCE [LARGE SCALE GENOMIC DNA]</scope>
    <source>
        <strain evidence="4 5">NSJ-71</strain>
    </source>
</reference>
<feature type="region of interest" description="Disordered" evidence="1">
    <location>
        <begin position="88"/>
        <end position="120"/>
    </location>
</feature>
<comment type="caution">
    <text evidence="4">The sequence shown here is derived from an EMBL/GenBank/DDBJ whole genome shotgun (WGS) entry which is preliminary data.</text>
</comment>
<dbReference type="InterPro" id="IPR035940">
    <property type="entry name" value="CAP_sf"/>
</dbReference>
<gene>
    <name evidence="4" type="ORF">H8R91_07785</name>
</gene>
<dbReference type="PANTHER" id="PTHR31157">
    <property type="entry name" value="SCP DOMAIN-CONTAINING PROTEIN"/>
    <property type="match status" value="1"/>
</dbReference>
<feature type="domain" description="SCP" evidence="3">
    <location>
        <begin position="131"/>
        <end position="243"/>
    </location>
</feature>
<dbReference type="Pfam" id="PF00188">
    <property type="entry name" value="CAP"/>
    <property type="match status" value="1"/>
</dbReference>
<keyword evidence="5" id="KW-1185">Reference proteome</keyword>
<keyword evidence="2" id="KW-0732">Signal</keyword>
<evidence type="ECO:0000256" key="2">
    <source>
        <dbReference type="SAM" id="SignalP"/>
    </source>
</evidence>
<dbReference type="Gene3D" id="3.40.33.10">
    <property type="entry name" value="CAP"/>
    <property type="match status" value="1"/>
</dbReference>
<dbReference type="Gene3D" id="1.10.1330.10">
    <property type="entry name" value="Dockerin domain"/>
    <property type="match status" value="1"/>
</dbReference>
<protein>
    <recommendedName>
        <fullName evidence="3">SCP domain-containing protein</fullName>
    </recommendedName>
</protein>
<dbReference type="PANTHER" id="PTHR31157:SF1">
    <property type="entry name" value="SCP DOMAIN-CONTAINING PROTEIN"/>
    <property type="match status" value="1"/>
</dbReference>
<dbReference type="InterPro" id="IPR002105">
    <property type="entry name" value="Dockerin_1_rpt"/>
</dbReference>
<dbReference type="InterPro" id="IPR036439">
    <property type="entry name" value="Dockerin_dom_sf"/>
</dbReference>
<dbReference type="PROSITE" id="PS00018">
    <property type="entry name" value="EF_HAND_1"/>
    <property type="match status" value="1"/>
</dbReference>
<evidence type="ECO:0000313" key="5">
    <source>
        <dbReference type="Proteomes" id="UP000636755"/>
    </source>
</evidence>
<dbReference type="SUPFAM" id="SSF55797">
    <property type="entry name" value="PR-1-like"/>
    <property type="match status" value="1"/>
</dbReference>
<dbReference type="CDD" id="cd14256">
    <property type="entry name" value="Dockerin_I"/>
    <property type="match status" value="1"/>
</dbReference>
<dbReference type="InterPro" id="IPR018247">
    <property type="entry name" value="EF_Hand_1_Ca_BS"/>
</dbReference>
<dbReference type="Proteomes" id="UP000636755">
    <property type="component" value="Unassembled WGS sequence"/>
</dbReference>
<organism evidence="4 5">
    <name type="scientific">Ruminococcus intestinalis</name>
    <dbReference type="NCBI Taxonomy" id="2763066"/>
    <lineage>
        <taxon>Bacteria</taxon>
        <taxon>Bacillati</taxon>
        <taxon>Bacillota</taxon>
        <taxon>Clostridia</taxon>
        <taxon>Eubacteriales</taxon>
        <taxon>Oscillospiraceae</taxon>
        <taxon>Ruminococcus</taxon>
    </lineage>
</organism>
<name>A0ABR7HLJ0_9FIRM</name>
<dbReference type="CDD" id="cd05379">
    <property type="entry name" value="CAP_bacterial"/>
    <property type="match status" value="1"/>
</dbReference>
<dbReference type="EMBL" id="JACOPS010000003">
    <property type="protein sequence ID" value="MBC5728419.1"/>
    <property type="molecule type" value="Genomic_DNA"/>
</dbReference>
<evidence type="ECO:0000313" key="4">
    <source>
        <dbReference type="EMBL" id="MBC5728419.1"/>
    </source>
</evidence>
<dbReference type="SUPFAM" id="SSF63446">
    <property type="entry name" value="Type I dockerin domain"/>
    <property type="match status" value="1"/>
</dbReference>
<evidence type="ECO:0000259" key="3">
    <source>
        <dbReference type="Pfam" id="PF00188"/>
    </source>
</evidence>
<feature type="signal peptide" evidence="2">
    <location>
        <begin position="1"/>
        <end position="27"/>
    </location>
</feature>